<gene>
    <name evidence="1" type="ORF">PSON_ATCC_30995.1.T0460235</name>
</gene>
<sequence length="121" mass="14410">MLKEIINSYEKALEVQLDSIRDKVREKAPWTLKYQFLNQLLKNKQQQRARVQKKFFKLKKFLFIQAKKIVLIKRNYNIFDDGNIKAIIQNFCQNNNHNIESIIDISPSNQNIQNNSPSIQM</sequence>
<evidence type="ECO:0000313" key="1">
    <source>
        <dbReference type="EMBL" id="CAD8084367.1"/>
    </source>
</evidence>
<organism evidence="1 2">
    <name type="scientific">Paramecium sonneborni</name>
    <dbReference type="NCBI Taxonomy" id="65129"/>
    <lineage>
        <taxon>Eukaryota</taxon>
        <taxon>Sar</taxon>
        <taxon>Alveolata</taxon>
        <taxon>Ciliophora</taxon>
        <taxon>Intramacronucleata</taxon>
        <taxon>Oligohymenophorea</taxon>
        <taxon>Peniculida</taxon>
        <taxon>Parameciidae</taxon>
        <taxon>Paramecium</taxon>
    </lineage>
</organism>
<accession>A0A8S1MTM3</accession>
<dbReference type="AlphaFoldDB" id="A0A8S1MTM3"/>
<keyword evidence="2" id="KW-1185">Reference proteome</keyword>
<reference evidence="1" key="1">
    <citation type="submission" date="2021-01" db="EMBL/GenBank/DDBJ databases">
        <authorList>
            <consortium name="Genoscope - CEA"/>
            <person name="William W."/>
        </authorList>
    </citation>
    <scope>NUCLEOTIDE SEQUENCE</scope>
</reference>
<proteinExistence type="predicted"/>
<name>A0A8S1MTM3_9CILI</name>
<dbReference type="Proteomes" id="UP000692954">
    <property type="component" value="Unassembled WGS sequence"/>
</dbReference>
<evidence type="ECO:0000313" key="2">
    <source>
        <dbReference type="Proteomes" id="UP000692954"/>
    </source>
</evidence>
<dbReference type="EMBL" id="CAJJDN010000046">
    <property type="protein sequence ID" value="CAD8084367.1"/>
    <property type="molecule type" value="Genomic_DNA"/>
</dbReference>
<comment type="caution">
    <text evidence="1">The sequence shown here is derived from an EMBL/GenBank/DDBJ whole genome shotgun (WGS) entry which is preliminary data.</text>
</comment>
<protein>
    <submittedName>
        <fullName evidence="1">Uncharacterized protein</fullName>
    </submittedName>
</protein>